<feature type="region of interest" description="Disordered" evidence="1">
    <location>
        <begin position="85"/>
        <end position="105"/>
    </location>
</feature>
<dbReference type="Gene3D" id="3.80.10.10">
    <property type="entry name" value="Ribonuclease Inhibitor"/>
    <property type="match status" value="2"/>
</dbReference>
<organism evidence="2 3">
    <name type="scientific">Starmerella bacillaris</name>
    <name type="common">Yeast</name>
    <name type="synonym">Candida zemplinina</name>
    <dbReference type="NCBI Taxonomy" id="1247836"/>
    <lineage>
        <taxon>Eukaryota</taxon>
        <taxon>Fungi</taxon>
        <taxon>Dikarya</taxon>
        <taxon>Ascomycota</taxon>
        <taxon>Saccharomycotina</taxon>
        <taxon>Dipodascomycetes</taxon>
        <taxon>Dipodascales</taxon>
        <taxon>Trichomonascaceae</taxon>
        <taxon>Starmerella</taxon>
    </lineage>
</organism>
<dbReference type="Proteomes" id="UP001362899">
    <property type="component" value="Unassembled WGS sequence"/>
</dbReference>
<dbReference type="InterPro" id="IPR006553">
    <property type="entry name" value="Leu-rich_rpt_Cys-con_subtyp"/>
</dbReference>
<feature type="compositionally biased region" description="Polar residues" evidence="1">
    <location>
        <begin position="95"/>
        <end position="105"/>
    </location>
</feature>
<dbReference type="AlphaFoldDB" id="A0AAV5RHQ9"/>
<comment type="caution">
    <text evidence="2">The sequence shown here is derived from an EMBL/GenBank/DDBJ whole genome shotgun (WGS) entry which is preliminary data.</text>
</comment>
<dbReference type="GO" id="GO:0019005">
    <property type="term" value="C:SCF ubiquitin ligase complex"/>
    <property type="evidence" value="ECO:0007669"/>
    <property type="project" value="TreeGrafter"/>
</dbReference>
<evidence type="ECO:0000313" key="2">
    <source>
        <dbReference type="EMBL" id="GMM50542.1"/>
    </source>
</evidence>
<protein>
    <submittedName>
        <fullName evidence="2">Amn1 protein</fullName>
    </submittedName>
</protein>
<accession>A0AAV5RHQ9</accession>
<proteinExistence type="predicted"/>
<gene>
    <name evidence="2" type="ORF">DASB73_015000</name>
</gene>
<evidence type="ECO:0000256" key="1">
    <source>
        <dbReference type="SAM" id="MobiDB-lite"/>
    </source>
</evidence>
<sequence>MEDYNVGSEGHHGSPRRQSTERARRNPVSGQLTMSRERQTQGMSQQNDYFAPLQSRFRRNERPSFSASRSVSLPQRLASIVFNESSDPKKGGAEHTQQAQASRLTNVSSFSPFSASSEISAFHPFKKHRVISESDAKPFGRSKTEPSIAEILLDEDTSDLAINRSDSSLNRNHDSIFRSLGESCFEAEPFASQLVGLHIPSDSYTQESATQRALNTPDILLRIFEELDAQTVIPHEVTQQRRKPISLHHAQLIFGKNQQAEEAWQGNTPAVVEYTGAGAFNCLLVNKLWHELCLRVLEARIHFHSNENWTHFARRGAANLRRKPKALLLHKLDRATQVELELFEHVNLGEQLEWLEFYTCPMISPTKGLLGPKLTKIVLPGCTRVSDRCLFDIAERCPQLQHLDLRACDQVSDMGVKVIARYCPQLETINLGRNFSGHRITYKSVKHLARLTQIKTLGLAGCDIDDRAVWELALYRSGRVERLSLNNCRLLTNDGLPRALGYLPNLKVLEIRGCPQITNMRPIGLLKLYNERNGKYILIEGCEVTEYHIQLEIGRLRKEAHNKLCQNLTEWANRPCDSDALVSI</sequence>
<dbReference type="PANTHER" id="PTHR13318:SF95">
    <property type="entry name" value="F-BOX PROTEIN YLR352W"/>
    <property type="match status" value="1"/>
</dbReference>
<feature type="compositionally biased region" description="Polar residues" evidence="1">
    <location>
        <begin position="28"/>
        <end position="48"/>
    </location>
</feature>
<name>A0AAV5RHQ9_STABA</name>
<keyword evidence="3" id="KW-1185">Reference proteome</keyword>
<feature type="region of interest" description="Disordered" evidence="1">
    <location>
        <begin position="1"/>
        <end position="70"/>
    </location>
</feature>
<dbReference type="PANTHER" id="PTHR13318">
    <property type="entry name" value="PARTNER OF PAIRED, ISOFORM B-RELATED"/>
    <property type="match status" value="1"/>
</dbReference>
<reference evidence="2 3" key="1">
    <citation type="journal article" date="2023" name="Elife">
        <title>Identification of key yeast species and microbe-microbe interactions impacting larval growth of Drosophila in the wild.</title>
        <authorList>
            <person name="Mure A."/>
            <person name="Sugiura Y."/>
            <person name="Maeda R."/>
            <person name="Honda K."/>
            <person name="Sakurai N."/>
            <person name="Takahashi Y."/>
            <person name="Watada M."/>
            <person name="Katoh T."/>
            <person name="Gotoh A."/>
            <person name="Gotoh Y."/>
            <person name="Taniguchi I."/>
            <person name="Nakamura K."/>
            <person name="Hayashi T."/>
            <person name="Katayama T."/>
            <person name="Uemura T."/>
            <person name="Hattori Y."/>
        </authorList>
    </citation>
    <scope>NUCLEOTIDE SEQUENCE [LARGE SCALE GENOMIC DNA]</scope>
    <source>
        <strain evidence="2 3">SB-73</strain>
    </source>
</reference>
<evidence type="ECO:0000313" key="3">
    <source>
        <dbReference type="Proteomes" id="UP001362899"/>
    </source>
</evidence>
<dbReference type="GO" id="GO:0031146">
    <property type="term" value="P:SCF-dependent proteasomal ubiquitin-dependent protein catabolic process"/>
    <property type="evidence" value="ECO:0007669"/>
    <property type="project" value="TreeGrafter"/>
</dbReference>
<dbReference type="SMART" id="SM00367">
    <property type="entry name" value="LRR_CC"/>
    <property type="match status" value="5"/>
</dbReference>
<dbReference type="SUPFAM" id="SSF52047">
    <property type="entry name" value="RNI-like"/>
    <property type="match status" value="1"/>
</dbReference>
<dbReference type="EMBL" id="BTGC01000003">
    <property type="protein sequence ID" value="GMM50542.1"/>
    <property type="molecule type" value="Genomic_DNA"/>
</dbReference>
<dbReference type="InterPro" id="IPR032675">
    <property type="entry name" value="LRR_dom_sf"/>
</dbReference>